<keyword evidence="5" id="KW-0560">Oxidoreductase</keyword>
<evidence type="ECO:0000256" key="2">
    <source>
        <dbReference type="ARBA" id="ARBA00008072"/>
    </source>
</evidence>
<keyword evidence="9" id="KW-1185">Reference proteome</keyword>
<dbReference type="InterPro" id="IPR020843">
    <property type="entry name" value="ER"/>
</dbReference>
<dbReference type="InterPro" id="IPR013154">
    <property type="entry name" value="ADH-like_N"/>
</dbReference>
<evidence type="ECO:0000256" key="6">
    <source>
        <dbReference type="RuleBase" id="RU361277"/>
    </source>
</evidence>
<evidence type="ECO:0000256" key="1">
    <source>
        <dbReference type="ARBA" id="ARBA00001947"/>
    </source>
</evidence>
<reference evidence="8 9" key="1">
    <citation type="submission" date="2024-09" db="EMBL/GenBank/DDBJ databases">
        <title>Itraconazole resistance in Madurella fahalii resulting from another homologue of gene encoding cytochrome P450 14-alpha sterol demethylase (CYP51).</title>
        <authorList>
            <person name="Yoshioka I."/>
            <person name="Fahal A.H."/>
            <person name="Kaneko S."/>
            <person name="Yaguchi T."/>
        </authorList>
    </citation>
    <scope>NUCLEOTIDE SEQUENCE [LARGE SCALE GENOMIC DNA]</scope>
    <source>
        <strain evidence="8 9">IFM 68171</strain>
    </source>
</reference>
<comment type="cofactor">
    <cofactor evidence="1 6">
        <name>Zn(2+)</name>
        <dbReference type="ChEBI" id="CHEBI:29105"/>
    </cofactor>
</comment>
<dbReference type="InterPro" id="IPR013149">
    <property type="entry name" value="ADH-like_C"/>
</dbReference>
<sequence length="378" mass="40091">MQFPIETEALVVEAAGGDFEMRRIVIDELKPDEVLVEMKYSGVCHTDFLLQDGSLGGLIEFPAIAGHEGAGIVRAIGSQVKDQSLKVGDPVLLSFTACGKCEPCRERKLSKCSLFPFVNLAATRWPDGSASAKLLDGRPVGGQFFGQSSFARISAVHEKCVVKCPDPDQMSIYAPMGCGYQTGAGAVFNVLKPKPSQTIALFGVGSVGSAALMAAASLGLKQIIGVDLVNRKLTLAKSLGATHVINPSKLQMSVAEEIKTVTGGRGVDFAIDTTGIPKVIEQMLDSLAFGGTAASVGAPPKGATVTLDAGAFFSTFKNWVTITEGDSYPPEFIPRLIELHREGKFPVDKISKVYPVEEFKKAVADMEAGVVIKPIIQL</sequence>
<keyword evidence="4 6" id="KW-0862">Zinc</keyword>
<evidence type="ECO:0000313" key="8">
    <source>
        <dbReference type="EMBL" id="GAB1318174.1"/>
    </source>
</evidence>
<proteinExistence type="inferred from homology"/>
<dbReference type="InterPro" id="IPR011032">
    <property type="entry name" value="GroES-like_sf"/>
</dbReference>
<evidence type="ECO:0000256" key="3">
    <source>
        <dbReference type="ARBA" id="ARBA00022723"/>
    </source>
</evidence>
<organism evidence="8 9">
    <name type="scientific">Madurella fahalii</name>
    <dbReference type="NCBI Taxonomy" id="1157608"/>
    <lineage>
        <taxon>Eukaryota</taxon>
        <taxon>Fungi</taxon>
        <taxon>Dikarya</taxon>
        <taxon>Ascomycota</taxon>
        <taxon>Pezizomycotina</taxon>
        <taxon>Sordariomycetes</taxon>
        <taxon>Sordariomycetidae</taxon>
        <taxon>Sordariales</taxon>
        <taxon>Sordariales incertae sedis</taxon>
        <taxon>Madurella</taxon>
    </lineage>
</organism>
<evidence type="ECO:0000259" key="7">
    <source>
        <dbReference type="SMART" id="SM00829"/>
    </source>
</evidence>
<dbReference type="Gene3D" id="3.90.180.10">
    <property type="entry name" value="Medium-chain alcohol dehydrogenases, catalytic domain"/>
    <property type="match status" value="1"/>
</dbReference>
<keyword evidence="3 6" id="KW-0479">Metal-binding</keyword>
<comment type="similarity">
    <text evidence="2 6">Belongs to the zinc-containing alcohol dehydrogenase family.</text>
</comment>
<dbReference type="InterPro" id="IPR002328">
    <property type="entry name" value="ADH_Zn_CS"/>
</dbReference>
<name>A0ABQ0GK96_9PEZI</name>
<dbReference type="PANTHER" id="PTHR43350">
    <property type="entry name" value="NAD-DEPENDENT ALCOHOL DEHYDROGENASE"/>
    <property type="match status" value="1"/>
</dbReference>
<dbReference type="Pfam" id="PF08240">
    <property type="entry name" value="ADH_N"/>
    <property type="match status" value="1"/>
</dbReference>
<evidence type="ECO:0000256" key="4">
    <source>
        <dbReference type="ARBA" id="ARBA00022833"/>
    </source>
</evidence>
<dbReference type="PROSITE" id="PS00059">
    <property type="entry name" value="ADH_ZINC"/>
    <property type="match status" value="1"/>
</dbReference>
<dbReference type="CDD" id="cd08278">
    <property type="entry name" value="benzyl_alcohol_DH"/>
    <property type="match status" value="1"/>
</dbReference>
<dbReference type="GeneID" id="98179127"/>
<evidence type="ECO:0000256" key="5">
    <source>
        <dbReference type="ARBA" id="ARBA00023002"/>
    </source>
</evidence>
<dbReference type="EMBL" id="BAAFSV010000004">
    <property type="protein sequence ID" value="GAB1318174.1"/>
    <property type="molecule type" value="Genomic_DNA"/>
</dbReference>
<protein>
    <submittedName>
        <fullName evidence="8">Geraniol dehydrogenase</fullName>
    </submittedName>
</protein>
<accession>A0ABQ0GK96</accession>
<dbReference type="InterPro" id="IPR036291">
    <property type="entry name" value="NAD(P)-bd_dom_sf"/>
</dbReference>
<dbReference type="Proteomes" id="UP001628179">
    <property type="component" value="Unassembled WGS sequence"/>
</dbReference>
<gene>
    <name evidence="8" type="ORF">MFIFM68171_08384</name>
</gene>
<dbReference type="SUPFAM" id="SSF50129">
    <property type="entry name" value="GroES-like"/>
    <property type="match status" value="1"/>
</dbReference>
<dbReference type="Pfam" id="PF00107">
    <property type="entry name" value="ADH_zinc_N"/>
    <property type="match status" value="1"/>
</dbReference>
<dbReference type="PANTHER" id="PTHR43350:SF2">
    <property type="entry name" value="GROES-LIKE ZINC-BINDING ALCOHOL DEHYDROGENASE FAMILY PROTEIN"/>
    <property type="match status" value="1"/>
</dbReference>
<dbReference type="RefSeq" id="XP_070919905.1">
    <property type="nucleotide sequence ID" value="XM_071063804.1"/>
</dbReference>
<comment type="caution">
    <text evidence="8">The sequence shown here is derived from an EMBL/GenBank/DDBJ whole genome shotgun (WGS) entry which is preliminary data.</text>
</comment>
<evidence type="ECO:0000313" key="9">
    <source>
        <dbReference type="Proteomes" id="UP001628179"/>
    </source>
</evidence>
<dbReference type="SMART" id="SM00829">
    <property type="entry name" value="PKS_ER"/>
    <property type="match status" value="1"/>
</dbReference>
<dbReference type="Gene3D" id="3.40.50.720">
    <property type="entry name" value="NAD(P)-binding Rossmann-like Domain"/>
    <property type="match status" value="1"/>
</dbReference>
<feature type="domain" description="Enoyl reductase (ER)" evidence="7">
    <location>
        <begin position="16"/>
        <end position="372"/>
    </location>
</feature>
<dbReference type="SUPFAM" id="SSF51735">
    <property type="entry name" value="NAD(P)-binding Rossmann-fold domains"/>
    <property type="match status" value="1"/>
</dbReference>